<reference evidence="3" key="1">
    <citation type="submission" date="2019-11" db="UniProtKB">
        <authorList>
            <consortium name="WormBaseParasite"/>
        </authorList>
    </citation>
    <scope>IDENTIFICATION</scope>
</reference>
<feature type="chain" id="PRO_5024380554" evidence="1">
    <location>
        <begin position="17"/>
        <end position="202"/>
    </location>
</feature>
<dbReference type="InterPro" id="IPR014044">
    <property type="entry name" value="CAP_dom"/>
</dbReference>
<feature type="domain" description="SCP" evidence="2">
    <location>
        <begin position="22"/>
        <end position="160"/>
    </location>
</feature>
<feature type="signal peptide" evidence="1">
    <location>
        <begin position="1"/>
        <end position="16"/>
    </location>
</feature>
<protein>
    <submittedName>
        <fullName evidence="3">SCP domain-containing protein</fullName>
    </submittedName>
</protein>
<dbReference type="WBParaSite" id="MCU_009340-RA">
    <property type="protein sequence ID" value="MCU_009340-RA"/>
    <property type="gene ID" value="MCU_009340"/>
</dbReference>
<proteinExistence type="predicted"/>
<dbReference type="AlphaFoldDB" id="A0A5K3FLA1"/>
<evidence type="ECO:0000313" key="3">
    <source>
        <dbReference type="WBParaSite" id="MCU_009340-RA"/>
    </source>
</evidence>
<dbReference type="SMART" id="SM00198">
    <property type="entry name" value="SCP"/>
    <property type="match status" value="1"/>
</dbReference>
<dbReference type="SUPFAM" id="SSF55797">
    <property type="entry name" value="PR-1-like"/>
    <property type="match status" value="1"/>
</dbReference>
<keyword evidence="1" id="KW-0732">Signal</keyword>
<organism evidence="3">
    <name type="scientific">Mesocestoides corti</name>
    <name type="common">Flatworm</name>
    <dbReference type="NCBI Taxonomy" id="53468"/>
    <lineage>
        <taxon>Eukaryota</taxon>
        <taxon>Metazoa</taxon>
        <taxon>Spiralia</taxon>
        <taxon>Lophotrochozoa</taxon>
        <taxon>Platyhelminthes</taxon>
        <taxon>Cestoda</taxon>
        <taxon>Eucestoda</taxon>
        <taxon>Cyclophyllidea</taxon>
        <taxon>Mesocestoididae</taxon>
        <taxon>Mesocestoides</taxon>
    </lineage>
</organism>
<dbReference type="Gene3D" id="3.40.33.10">
    <property type="entry name" value="CAP"/>
    <property type="match status" value="1"/>
</dbReference>
<dbReference type="Pfam" id="PF00188">
    <property type="entry name" value="CAP"/>
    <property type="match status" value="1"/>
</dbReference>
<accession>A0A5K3FLA1</accession>
<evidence type="ECO:0000259" key="2">
    <source>
        <dbReference type="SMART" id="SM00198"/>
    </source>
</evidence>
<evidence type="ECO:0000256" key="1">
    <source>
        <dbReference type="SAM" id="SignalP"/>
    </source>
</evidence>
<dbReference type="InterPro" id="IPR035940">
    <property type="entry name" value="CAP_sf"/>
</dbReference>
<sequence>MCNLIYLLVLSWCVLAKVPSREERITIVECHAKLREEVEPPASNMQLMSYSTKMEKLAQDLFLHCDSGYPEFDPKYQDVGIVELTSENETPRYRDLCKVNGTTYSYNEDRCTGDCLSYLRMVWAASTEVGCATGRCANKADPAERDDFIICTYKPRYVIELRLSKCISVFCDSTQGLMHVEPVVLDVLRVTDAIGINVARIH</sequence>
<name>A0A5K3FLA1_MESCO</name>